<dbReference type="InterPro" id="IPR018200">
    <property type="entry name" value="USP_CS"/>
</dbReference>
<dbReference type="GO" id="GO:0005829">
    <property type="term" value="C:cytosol"/>
    <property type="evidence" value="ECO:0007669"/>
    <property type="project" value="TreeGrafter"/>
</dbReference>
<dbReference type="GO" id="GO:0004843">
    <property type="term" value="F:cysteine-type deubiquitinase activity"/>
    <property type="evidence" value="ECO:0007669"/>
    <property type="project" value="UniProtKB-EC"/>
</dbReference>
<evidence type="ECO:0000256" key="5">
    <source>
        <dbReference type="ARBA" id="ARBA00022801"/>
    </source>
</evidence>
<dbReference type="EMBL" id="ML119052">
    <property type="protein sequence ID" value="ROT41484.1"/>
    <property type="molecule type" value="Genomic_DNA"/>
</dbReference>
<protein>
    <recommendedName>
        <fullName evidence="2">ubiquitinyl hydrolase 1</fullName>
        <ecNumber evidence="2">3.4.19.12</ecNumber>
    </recommendedName>
</protein>
<dbReference type="Gene3D" id="3.90.70.10">
    <property type="entry name" value="Cysteine proteinases"/>
    <property type="match status" value="1"/>
</dbReference>
<feature type="compositionally biased region" description="Low complexity" evidence="7">
    <location>
        <begin position="89"/>
        <end position="99"/>
    </location>
</feature>
<feature type="compositionally biased region" description="Polar residues" evidence="7">
    <location>
        <begin position="375"/>
        <end position="394"/>
    </location>
</feature>
<dbReference type="InterPro" id="IPR038765">
    <property type="entry name" value="Papain-like_cys_pep_sf"/>
</dbReference>
<evidence type="ECO:0000256" key="7">
    <source>
        <dbReference type="SAM" id="MobiDB-lite"/>
    </source>
</evidence>
<keyword evidence="10" id="KW-1185">Reference proteome</keyword>
<name>A0A3N2Q3Y5_SODAK</name>
<dbReference type="InterPro" id="IPR028889">
    <property type="entry name" value="USP"/>
</dbReference>
<feature type="compositionally biased region" description="Low complexity" evidence="7">
    <location>
        <begin position="206"/>
        <end position="224"/>
    </location>
</feature>
<dbReference type="GO" id="GO:0006508">
    <property type="term" value="P:proteolysis"/>
    <property type="evidence" value="ECO:0007669"/>
    <property type="project" value="UniProtKB-KW"/>
</dbReference>
<evidence type="ECO:0000259" key="8">
    <source>
        <dbReference type="PROSITE" id="PS50235"/>
    </source>
</evidence>
<feature type="compositionally biased region" description="Acidic residues" evidence="7">
    <location>
        <begin position="100"/>
        <end position="114"/>
    </location>
</feature>
<feature type="compositionally biased region" description="Low complexity" evidence="7">
    <location>
        <begin position="276"/>
        <end position="290"/>
    </location>
</feature>
<keyword evidence="4" id="KW-0833">Ubl conjugation pathway</keyword>
<dbReference type="OrthoDB" id="429671at2759"/>
<reference evidence="9 10" key="1">
    <citation type="journal article" date="2018" name="Mol. Ecol.">
        <title>The obligate alkalophilic soda-lake fungus Sodiomyces alkalinus has shifted to a protein diet.</title>
        <authorList>
            <person name="Grum-Grzhimaylo A.A."/>
            <person name="Falkoski D.L."/>
            <person name="van den Heuvel J."/>
            <person name="Valero-Jimenez C.A."/>
            <person name="Min B."/>
            <person name="Choi I.G."/>
            <person name="Lipzen A."/>
            <person name="Daum C.G."/>
            <person name="Aanen D.K."/>
            <person name="Tsang A."/>
            <person name="Henrissat B."/>
            <person name="Bilanenko E.N."/>
            <person name="de Vries R.P."/>
            <person name="van Kan J.A.L."/>
            <person name="Grigoriev I.V."/>
            <person name="Debets A.J.M."/>
        </authorList>
    </citation>
    <scope>NUCLEOTIDE SEQUENCE [LARGE SCALE GENOMIC DNA]</scope>
    <source>
        <strain evidence="9 10">F11</strain>
    </source>
</reference>
<evidence type="ECO:0000256" key="1">
    <source>
        <dbReference type="ARBA" id="ARBA00000707"/>
    </source>
</evidence>
<dbReference type="AlphaFoldDB" id="A0A3N2Q3Y5"/>
<comment type="catalytic activity">
    <reaction evidence="1">
        <text>Thiol-dependent hydrolysis of ester, thioester, amide, peptide and isopeptide bonds formed by the C-terminal Gly of ubiquitin (a 76-residue protein attached to proteins as an intracellular targeting signal).</text>
        <dbReference type="EC" id="3.4.19.12"/>
    </reaction>
</comment>
<dbReference type="GeneID" id="39578215"/>
<evidence type="ECO:0000256" key="3">
    <source>
        <dbReference type="ARBA" id="ARBA00022670"/>
    </source>
</evidence>
<feature type="domain" description="USP" evidence="8">
    <location>
        <begin position="421"/>
        <end position="795"/>
    </location>
</feature>
<feature type="region of interest" description="Disordered" evidence="7">
    <location>
        <begin position="778"/>
        <end position="854"/>
    </location>
</feature>
<dbReference type="InterPro" id="IPR050164">
    <property type="entry name" value="Peptidase_C19"/>
</dbReference>
<dbReference type="PROSITE" id="PS00972">
    <property type="entry name" value="USP_1"/>
    <property type="match status" value="1"/>
</dbReference>
<dbReference type="PANTHER" id="PTHR24006:SF687">
    <property type="entry name" value="UBIQUITIN CARBOXYL-TERMINAL HYDROLASE 10"/>
    <property type="match status" value="1"/>
</dbReference>
<evidence type="ECO:0000256" key="4">
    <source>
        <dbReference type="ARBA" id="ARBA00022786"/>
    </source>
</evidence>
<dbReference type="PROSITE" id="PS50235">
    <property type="entry name" value="USP_3"/>
    <property type="match status" value="1"/>
</dbReference>
<feature type="compositionally biased region" description="Pro residues" evidence="7">
    <location>
        <begin position="135"/>
        <end position="147"/>
    </location>
</feature>
<evidence type="ECO:0000256" key="6">
    <source>
        <dbReference type="ARBA" id="ARBA00022807"/>
    </source>
</evidence>
<keyword evidence="6" id="KW-0788">Thiol protease</keyword>
<keyword evidence="5" id="KW-0378">Hydrolase</keyword>
<accession>A0A3N2Q3Y5</accession>
<feature type="compositionally biased region" description="Low complexity" evidence="7">
    <location>
        <begin position="63"/>
        <end position="80"/>
    </location>
</feature>
<proteinExistence type="predicted"/>
<feature type="region of interest" description="Disordered" evidence="7">
    <location>
        <begin position="18"/>
        <end position="394"/>
    </location>
</feature>
<organism evidence="9 10">
    <name type="scientific">Sodiomyces alkalinus (strain CBS 110278 / VKM F-3762 / F11)</name>
    <name type="common">Alkaliphilic filamentous fungus</name>
    <dbReference type="NCBI Taxonomy" id="1314773"/>
    <lineage>
        <taxon>Eukaryota</taxon>
        <taxon>Fungi</taxon>
        <taxon>Dikarya</taxon>
        <taxon>Ascomycota</taxon>
        <taxon>Pezizomycotina</taxon>
        <taxon>Sordariomycetes</taxon>
        <taxon>Hypocreomycetidae</taxon>
        <taxon>Glomerellales</taxon>
        <taxon>Plectosphaerellaceae</taxon>
        <taxon>Sodiomyces</taxon>
    </lineage>
</organism>
<evidence type="ECO:0000313" key="10">
    <source>
        <dbReference type="Proteomes" id="UP000272025"/>
    </source>
</evidence>
<dbReference type="RefSeq" id="XP_028469290.1">
    <property type="nucleotide sequence ID" value="XM_028609737.1"/>
</dbReference>
<feature type="compositionally biased region" description="Low complexity" evidence="7">
    <location>
        <begin position="44"/>
        <end position="53"/>
    </location>
</feature>
<dbReference type="STRING" id="1314773.A0A3N2Q3Y5"/>
<sequence length="867" mass="92912">MPTIPHYVPMAGVAVSQPYPRQHQQSPALATPYQPPPIPGSVLPQTPTSTQSSHTLPGDTPLVVASPSPAAVPQADQALPPQQPPPVPVAEVEPVAQQEPEPEPQQEPQQEPEPELVSQPSAPSPQPAAEAITPEVPPTQPFRPPLPWLSRPDQEFPKKTRFRRKRRAPMDSEQKRVTLPTEQQGPATEGNARETMQKEDVDDAQSITTSTTSTAANPSSTPKSDNPVDSPPEATTTEKAPEKRAKEVTGPTASASGASVSEPAGRSITPRPAIPVVPVVPAVPKSSPKAGRASAAEKATDDSRAAAVLTEEATIATPASGGATDQPQQEEKATPKPAPRPPVSSWSALFAKPGASAASKSQTSADGSPHDRTANGVQSANSGQAANADTAQSQAGASPISAALRAYKVGNPQKIKFIEPRGLINIGNMCYMNSVLQVLLYCVPFYDFLDQIAEKVPLSFKSQTPILDAMILFMKEFQTIAAGDSAAKLGKILKNEELEQYGASFTPEFIYQAIEPDKRFENMRRGHQQDAEEFFGLLLQSLDEECAKMMGVAAANGVNGSSASPTVPNTSADGWLEVGAKQRAAVTRSSGASSSTPISQIFGGLLRSELRVTGKQNSITTEPYQALQLDIGAPEIKTVVDALIRLTSHEKLEGAGFDSPRGKQASVTKQTLIETLPPILILHLKRFHFDAEGGTTKIWKRVGYPLELEIPAQALSKQWHLHNANKGAGGPKYKLVAAVYHHGKHANGGHYTVDVRRQDEQEWIRLDDTVIRRVRSEDVAEVGEEEPVKGASQGSGSRDASANRFGSINDEDTGDRGEWTPVDKTSGSKKNRWSNGTSGPDAQPRGKQPKDNIKDNKVAYLLFYQRV</sequence>
<dbReference type="InterPro" id="IPR001394">
    <property type="entry name" value="Peptidase_C19_UCH"/>
</dbReference>
<feature type="compositionally biased region" description="Polar residues" evidence="7">
    <location>
        <begin position="792"/>
        <end position="806"/>
    </location>
</feature>
<dbReference type="SUPFAM" id="SSF54001">
    <property type="entry name" value="Cysteine proteinases"/>
    <property type="match status" value="1"/>
</dbReference>
<evidence type="ECO:0000256" key="2">
    <source>
        <dbReference type="ARBA" id="ARBA00012759"/>
    </source>
</evidence>
<keyword evidence="3" id="KW-0645">Protease</keyword>
<dbReference type="GO" id="GO:0016579">
    <property type="term" value="P:protein deubiquitination"/>
    <property type="evidence" value="ECO:0007669"/>
    <property type="project" value="InterPro"/>
</dbReference>
<dbReference type="CDD" id="cd02257">
    <property type="entry name" value="Peptidase_C19"/>
    <property type="match status" value="1"/>
</dbReference>
<dbReference type="PANTHER" id="PTHR24006">
    <property type="entry name" value="UBIQUITIN CARBOXYL-TERMINAL HYDROLASE"/>
    <property type="match status" value="1"/>
</dbReference>
<dbReference type="EC" id="3.4.19.12" evidence="2"/>
<dbReference type="Pfam" id="PF00443">
    <property type="entry name" value="UCH"/>
    <property type="match status" value="1"/>
</dbReference>
<gene>
    <name evidence="9" type="ORF">SODALDRAFT_322605</name>
</gene>
<evidence type="ECO:0000313" key="9">
    <source>
        <dbReference type="EMBL" id="ROT41484.1"/>
    </source>
</evidence>
<dbReference type="GO" id="GO:0005634">
    <property type="term" value="C:nucleus"/>
    <property type="evidence" value="ECO:0007669"/>
    <property type="project" value="TreeGrafter"/>
</dbReference>
<dbReference type="Proteomes" id="UP000272025">
    <property type="component" value="Unassembled WGS sequence"/>
</dbReference>